<evidence type="ECO:0000313" key="9">
    <source>
        <dbReference type="Proteomes" id="UP000813463"/>
    </source>
</evidence>
<dbReference type="GO" id="GO:0043531">
    <property type="term" value="F:ADP binding"/>
    <property type="evidence" value="ECO:0007669"/>
    <property type="project" value="InterPro"/>
</dbReference>
<dbReference type="FunFam" id="1.10.10.10:FF:000322">
    <property type="entry name" value="Probable disease resistance protein At1g63360"/>
    <property type="match status" value="1"/>
</dbReference>
<dbReference type="SUPFAM" id="SSF52058">
    <property type="entry name" value="L domain-like"/>
    <property type="match status" value="1"/>
</dbReference>
<dbReference type="InterPro" id="IPR042197">
    <property type="entry name" value="Apaf_helical"/>
</dbReference>
<protein>
    <submittedName>
        <fullName evidence="10">Disease resistance protein RGA3</fullName>
    </submittedName>
</protein>
<evidence type="ECO:0000256" key="4">
    <source>
        <dbReference type="ARBA" id="ARBA00022840"/>
    </source>
</evidence>
<dbReference type="PANTHER" id="PTHR36766:SF70">
    <property type="entry name" value="DISEASE RESISTANCE PROTEIN RGA4"/>
    <property type="match status" value="1"/>
</dbReference>
<dbReference type="Pfam" id="PF23598">
    <property type="entry name" value="LRR_14"/>
    <property type="match status" value="1"/>
</dbReference>
<dbReference type="InterPro" id="IPR027417">
    <property type="entry name" value="P-loop_NTPase"/>
</dbReference>
<evidence type="ECO:0000259" key="7">
    <source>
        <dbReference type="Pfam" id="PF23559"/>
    </source>
</evidence>
<dbReference type="GO" id="GO:0006952">
    <property type="term" value="P:defense response"/>
    <property type="evidence" value="ECO:0007669"/>
    <property type="project" value="UniProtKB-KW"/>
</dbReference>
<dbReference type="Pfam" id="PF23559">
    <property type="entry name" value="WHD_DRP"/>
    <property type="match status" value="1"/>
</dbReference>
<dbReference type="OrthoDB" id="1896560at2759"/>
<sequence length="1206" mass="137386">MMEALYVEAAKAITKLVVTRPVEQAKLAWGIKHQFEKLRDEFTYIQAFLQDNERLNKKYRGDSQIVNAWLRKVMNLAYLADDVMDDYAYEILRRRSSSWELKSNNNNYRPGRKALALIKLKKRSFKIKCRNYSTLSDSNPLAFSFRMSRKVKHILLSFDDLYKDAKKLGIRPAEMAADDVRGVSDKGIIKRNIDNCLDEVRELAVAHRLEFVGRQRDKKELTTLLCDHNNDEEVSTIAIVGMGGLGKTTLARQLYEYEAITGHFTERFWICISDNFTVKRVLCVMFEKLTGGKCELSNTEDIIERVQQLVKGKRYLLVLDDVWDQNQNKWNSFKNSLRRIRGTTGSMILVTTRNKDIARMTQSRYMHQLTGLSDEESWAFFVQKAFPKGIATFDPGLEEIGRKIVNNCKGLPLAINVIGGLLRTKTDLCEWKSIEKSAMWNLPQENNDILPSLLLSFNYLSSPSLKQCFAYCAIYPKEVLIDREDLINLWNAQGFLHCQSEERNLTPEELGGKYVDILFNNSLLQAETRRSFDGEVTEYRMHYLVHDMALYISRHDWMIWKGVERVSNPSGGRHLAIFPEDDVITSEAPAEKMAWLRTLHSTISLPMDLLVHTKNLRVLKLASTGLKKVSPAIGRLSHLRYVDLSHNPIVMLPESITSLYHLQTLRVFGYKLRELPQRLYRLVNLRHLHLTSRSWCLPRGIERLKALQTLPMLELNEGSGWEIGELEALGVINGLLSISGLEHVKNKGEAEKASIFKKLGISEMQLIWGWGRANNHLDVLDALQPPPNLKLLMITGYDGPNFPPWMMSMMTFSETSGPRPFNNLVHIELLYCRSCQQLPVLGHLPCLRDLSMYSMWSVAAIGDEFYHSSNDTEERAPALFPALRKLNIVSFENLTNWEPPLSRVLGTVTTLATLAFPLLELLRIEHCDKLVQTPTNFPSLRHLWVKSIRGPAVYNVISGISNALTSLNIDEAPELSRLPDELIDSKSLEELTLRCCPDLQSLPDRLGTQLTSLLRLSIVECPELRKIPASMGDCLSLKKLCIRDCHNLEGIPDLSQLIHIEDIEINGCGKLTCLPRGLQILPCLNSLSIGGFKSLDTESTSSVTSQLLFPALKLLRIINDDSTEQVPEWIGNLSLLQKLELKLCKNLIHLPSHDVILRMTRLRALVIKSCPLLQERCAKDNGPEWDKISHIRLVRVNSQTIQEISA</sequence>
<name>A0A9R0KBG3_SPIOL</name>
<evidence type="ECO:0000259" key="8">
    <source>
        <dbReference type="Pfam" id="PF23598"/>
    </source>
</evidence>
<dbReference type="Gene3D" id="1.10.10.10">
    <property type="entry name" value="Winged helix-like DNA-binding domain superfamily/Winged helix DNA-binding domain"/>
    <property type="match status" value="1"/>
</dbReference>
<evidence type="ECO:0000259" key="6">
    <source>
        <dbReference type="Pfam" id="PF18052"/>
    </source>
</evidence>
<reference evidence="9" key="1">
    <citation type="journal article" date="2021" name="Nat. Commun.">
        <title>Genomic analyses provide insights into spinach domestication and the genetic basis of agronomic traits.</title>
        <authorList>
            <person name="Cai X."/>
            <person name="Sun X."/>
            <person name="Xu C."/>
            <person name="Sun H."/>
            <person name="Wang X."/>
            <person name="Ge C."/>
            <person name="Zhang Z."/>
            <person name="Wang Q."/>
            <person name="Fei Z."/>
            <person name="Jiao C."/>
            <person name="Wang Q."/>
        </authorList>
    </citation>
    <scope>NUCLEOTIDE SEQUENCE [LARGE SCALE GENOMIC DNA]</scope>
    <source>
        <strain evidence="9">cv. Varoflay</strain>
    </source>
</reference>
<dbReference type="InterPro" id="IPR041118">
    <property type="entry name" value="Rx_N"/>
</dbReference>
<evidence type="ECO:0000256" key="3">
    <source>
        <dbReference type="ARBA" id="ARBA00022821"/>
    </source>
</evidence>
<dbReference type="Gene3D" id="3.40.50.300">
    <property type="entry name" value="P-loop containing nucleotide triphosphate hydrolases"/>
    <property type="match status" value="1"/>
</dbReference>
<feature type="domain" description="Disease resistance protein winged helix" evidence="7">
    <location>
        <begin position="474"/>
        <end position="549"/>
    </location>
</feature>
<evidence type="ECO:0000256" key="2">
    <source>
        <dbReference type="ARBA" id="ARBA00022741"/>
    </source>
</evidence>
<keyword evidence="9" id="KW-1185">Reference proteome</keyword>
<evidence type="ECO:0000256" key="1">
    <source>
        <dbReference type="ARBA" id="ARBA00022737"/>
    </source>
</evidence>
<dbReference type="InterPro" id="IPR036388">
    <property type="entry name" value="WH-like_DNA-bd_sf"/>
</dbReference>
<dbReference type="GO" id="GO:0051707">
    <property type="term" value="P:response to other organism"/>
    <property type="evidence" value="ECO:0007669"/>
    <property type="project" value="UniProtKB-ARBA"/>
</dbReference>
<organism evidence="9 10">
    <name type="scientific">Spinacia oleracea</name>
    <name type="common">Spinach</name>
    <dbReference type="NCBI Taxonomy" id="3562"/>
    <lineage>
        <taxon>Eukaryota</taxon>
        <taxon>Viridiplantae</taxon>
        <taxon>Streptophyta</taxon>
        <taxon>Embryophyta</taxon>
        <taxon>Tracheophyta</taxon>
        <taxon>Spermatophyta</taxon>
        <taxon>Magnoliopsida</taxon>
        <taxon>eudicotyledons</taxon>
        <taxon>Gunneridae</taxon>
        <taxon>Pentapetalae</taxon>
        <taxon>Caryophyllales</taxon>
        <taxon>Chenopodiaceae</taxon>
        <taxon>Chenopodioideae</taxon>
        <taxon>Anserineae</taxon>
        <taxon>Spinacia</taxon>
    </lineage>
</organism>
<dbReference type="Pfam" id="PF00931">
    <property type="entry name" value="NB-ARC"/>
    <property type="match status" value="1"/>
</dbReference>
<dbReference type="Gene3D" id="3.80.10.10">
    <property type="entry name" value="Ribonuclease Inhibitor"/>
    <property type="match status" value="3"/>
</dbReference>
<dbReference type="PRINTS" id="PR00364">
    <property type="entry name" value="DISEASERSIST"/>
</dbReference>
<dbReference type="AlphaFoldDB" id="A0A9R0KBG3"/>
<feature type="domain" description="Disease resistance N-terminal" evidence="6">
    <location>
        <begin position="22"/>
        <end position="102"/>
    </location>
</feature>
<keyword evidence="2" id="KW-0547">Nucleotide-binding</keyword>
<feature type="domain" description="Disease resistance R13L4/SHOC-2-like LRR" evidence="8">
    <location>
        <begin position="610"/>
        <end position="945"/>
    </location>
</feature>
<feature type="domain" description="NB-ARC" evidence="5">
    <location>
        <begin position="220"/>
        <end position="388"/>
    </location>
</feature>
<evidence type="ECO:0000259" key="5">
    <source>
        <dbReference type="Pfam" id="PF00931"/>
    </source>
</evidence>
<dbReference type="Gene3D" id="1.20.5.4130">
    <property type="match status" value="1"/>
</dbReference>
<keyword evidence="4" id="KW-0067">ATP-binding</keyword>
<proteinExistence type="predicted"/>
<dbReference type="KEGG" id="soe:110804386"/>
<dbReference type="GeneID" id="110804386"/>
<dbReference type="PANTHER" id="PTHR36766">
    <property type="entry name" value="PLANT BROAD-SPECTRUM MILDEW RESISTANCE PROTEIN RPW8"/>
    <property type="match status" value="1"/>
</dbReference>
<dbReference type="Pfam" id="PF18052">
    <property type="entry name" value="Rx_N"/>
    <property type="match status" value="1"/>
</dbReference>
<evidence type="ECO:0000313" key="10">
    <source>
        <dbReference type="RefSeq" id="XP_021865676.1"/>
    </source>
</evidence>
<dbReference type="InterPro" id="IPR032675">
    <property type="entry name" value="LRR_dom_sf"/>
</dbReference>
<accession>A0A9R0KBG3</accession>
<dbReference type="Gene3D" id="1.10.8.430">
    <property type="entry name" value="Helical domain of apoptotic protease-activating factors"/>
    <property type="match status" value="1"/>
</dbReference>
<dbReference type="InterPro" id="IPR002182">
    <property type="entry name" value="NB-ARC"/>
</dbReference>
<dbReference type="SUPFAM" id="SSF52540">
    <property type="entry name" value="P-loop containing nucleoside triphosphate hydrolases"/>
    <property type="match status" value="1"/>
</dbReference>
<dbReference type="InterPro" id="IPR058922">
    <property type="entry name" value="WHD_DRP"/>
</dbReference>
<keyword evidence="3" id="KW-0611">Plant defense</keyword>
<dbReference type="RefSeq" id="XP_021865676.1">
    <property type="nucleotide sequence ID" value="XM_022009984.2"/>
</dbReference>
<gene>
    <name evidence="10" type="primary">LOC110804386</name>
</gene>
<dbReference type="Proteomes" id="UP000813463">
    <property type="component" value="Chromosome 1"/>
</dbReference>
<reference evidence="10" key="2">
    <citation type="submission" date="2025-08" db="UniProtKB">
        <authorList>
            <consortium name="RefSeq"/>
        </authorList>
    </citation>
    <scope>IDENTIFICATION</scope>
    <source>
        <tissue evidence="10">Leaf</tissue>
    </source>
</reference>
<dbReference type="InterPro" id="IPR055414">
    <property type="entry name" value="LRR_R13L4/SHOC2-like"/>
</dbReference>
<dbReference type="GO" id="GO:0005524">
    <property type="term" value="F:ATP binding"/>
    <property type="evidence" value="ECO:0007669"/>
    <property type="project" value="UniProtKB-KW"/>
</dbReference>
<dbReference type="SUPFAM" id="SSF52047">
    <property type="entry name" value="RNI-like"/>
    <property type="match status" value="1"/>
</dbReference>
<keyword evidence="1" id="KW-0677">Repeat</keyword>